<reference evidence="1 2" key="1">
    <citation type="submission" date="2015-01" db="EMBL/GenBank/DDBJ databases">
        <title>Evolution of Trichinella species and genotypes.</title>
        <authorList>
            <person name="Korhonen P.K."/>
            <person name="Edoardo P."/>
            <person name="Giuseppe L.R."/>
            <person name="Gasser R.B."/>
        </authorList>
    </citation>
    <scope>NUCLEOTIDE SEQUENCE [LARGE SCALE GENOMIC DNA]</scope>
    <source>
        <strain evidence="1">ISS417</strain>
    </source>
</reference>
<dbReference type="OrthoDB" id="5984148at2759"/>
<dbReference type="EMBL" id="JYDJ01002789">
    <property type="protein sequence ID" value="KRX30040.1"/>
    <property type="molecule type" value="Genomic_DNA"/>
</dbReference>
<keyword evidence="2" id="KW-1185">Reference proteome</keyword>
<evidence type="ECO:0000313" key="2">
    <source>
        <dbReference type="Proteomes" id="UP000055048"/>
    </source>
</evidence>
<gene>
    <name evidence="1" type="ORF">T05_11757</name>
</gene>
<comment type="caution">
    <text evidence="1">The sequence shown here is derived from an EMBL/GenBank/DDBJ whole genome shotgun (WGS) entry which is preliminary data.</text>
</comment>
<name>A0A0V0STK9_9BILA</name>
<feature type="non-terminal residue" evidence="1">
    <location>
        <position position="1"/>
    </location>
</feature>
<sequence length="83" mass="9056">LGANSVADQPALRRRVEALAIPHICGKIPHHMSCSLSNKDKDAAQTKVGQQSKLQRPLTIDVLIGVDHYYDFVTGCMKRNATG</sequence>
<dbReference type="AlphaFoldDB" id="A0A0V0STK9"/>
<organism evidence="1 2">
    <name type="scientific">Trichinella murrelli</name>
    <dbReference type="NCBI Taxonomy" id="144512"/>
    <lineage>
        <taxon>Eukaryota</taxon>
        <taxon>Metazoa</taxon>
        <taxon>Ecdysozoa</taxon>
        <taxon>Nematoda</taxon>
        <taxon>Enoplea</taxon>
        <taxon>Dorylaimia</taxon>
        <taxon>Trichinellida</taxon>
        <taxon>Trichinellidae</taxon>
        <taxon>Trichinella</taxon>
    </lineage>
</organism>
<dbReference type="STRING" id="144512.A0A0V0STK9"/>
<dbReference type="Proteomes" id="UP000055048">
    <property type="component" value="Unassembled WGS sequence"/>
</dbReference>
<proteinExistence type="predicted"/>
<evidence type="ECO:0008006" key="3">
    <source>
        <dbReference type="Google" id="ProtNLM"/>
    </source>
</evidence>
<protein>
    <recommendedName>
        <fullName evidence="3">Peptidase aspartic putative domain-containing protein</fullName>
    </recommendedName>
</protein>
<evidence type="ECO:0000313" key="1">
    <source>
        <dbReference type="EMBL" id="KRX30040.1"/>
    </source>
</evidence>
<accession>A0A0V0STK9</accession>
<feature type="non-terminal residue" evidence="1">
    <location>
        <position position="83"/>
    </location>
</feature>